<accession>A0A1Q2HU21</accession>
<dbReference type="Proteomes" id="UP000217209">
    <property type="component" value="Chromosome"/>
</dbReference>
<reference evidence="1 2" key="1">
    <citation type="submission" date="2016-12" db="EMBL/GenBank/DDBJ databases">
        <authorList>
            <person name="Song W.-J."/>
            <person name="Kurnit D.M."/>
        </authorList>
    </citation>
    <scope>NUCLEOTIDE SEQUENCE [LARGE SCALE GENOMIC DNA]</scope>
    <source>
        <strain evidence="1 2">DSM 30827</strain>
    </source>
</reference>
<protein>
    <submittedName>
        <fullName evidence="1">Uncharacterized protein</fullName>
    </submittedName>
</protein>
<proteinExistence type="predicted"/>
<gene>
    <name evidence="1" type="ORF">CGLAU_01795</name>
</gene>
<organism evidence="1 2">
    <name type="scientific">Corynebacterium glaucum</name>
    <dbReference type="NCBI Taxonomy" id="187491"/>
    <lineage>
        <taxon>Bacteria</taxon>
        <taxon>Bacillati</taxon>
        <taxon>Actinomycetota</taxon>
        <taxon>Actinomycetes</taxon>
        <taxon>Mycobacteriales</taxon>
        <taxon>Corynebacteriaceae</taxon>
        <taxon>Corynebacterium</taxon>
    </lineage>
</organism>
<evidence type="ECO:0000313" key="1">
    <source>
        <dbReference type="EMBL" id="AQQ14346.1"/>
    </source>
</evidence>
<evidence type="ECO:0000313" key="2">
    <source>
        <dbReference type="Proteomes" id="UP000217209"/>
    </source>
</evidence>
<keyword evidence="2" id="KW-1185">Reference proteome</keyword>
<dbReference type="AlphaFoldDB" id="A0A1Q2HU21"/>
<dbReference type="KEGG" id="cgv:CGLAU_01795"/>
<dbReference type="EMBL" id="CP019688">
    <property type="protein sequence ID" value="AQQ14346.1"/>
    <property type="molecule type" value="Genomic_DNA"/>
</dbReference>
<sequence length="200" mass="22931">MVTNVDGAALLAMRSMERMREYNAAVDSILFEVGCAVRPWFAAHGFETSSVAYFETFIGVIPEEDARFVETLRPFAERSFADPRARLIFGHLAESRLVDDLDISYPVDEIELLKDYPAAFRNLSHDAFLVLNAMSPKNIDQVDRFFRIESPSIENFQLGIIRQGVKKKFFRQAPELQWLKESRFRGLNRAIDSALDRMGM</sequence>
<name>A0A1Q2HU21_9CORY</name>